<dbReference type="Proteomes" id="UP000794436">
    <property type="component" value="Unassembled WGS sequence"/>
</dbReference>
<dbReference type="OrthoDB" id="62652at2759"/>
<dbReference type="InterPro" id="IPR011047">
    <property type="entry name" value="Quinoprotein_ADH-like_sf"/>
</dbReference>
<comment type="caution">
    <text evidence="1">The sequence shown here is derived from an EMBL/GenBank/DDBJ whole genome shotgun (WGS) entry which is preliminary data.</text>
</comment>
<evidence type="ECO:0000313" key="1">
    <source>
        <dbReference type="EMBL" id="TMW55927.1"/>
    </source>
</evidence>
<reference evidence="1" key="1">
    <citation type="submission" date="2019-03" db="EMBL/GenBank/DDBJ databases">
        <title>Long read genome sequence of the mycoparasitic Pythium oligandrum ATCC 38472 isolated from sugarbeet rhizosphere.</title>
        <authorList>
            <person name="Gaulin E."/>
        </authorList>
    </citation>
    <scope>NUCLEOTIDE SEQUENCE</scope>
    <source>
        <strain evidence="1">ATCC 38472_TT</strain>
    </source>
</reference>
<dbReference type="SUPFAM" id="SSF50998">
    <property type="entry name" value="Quinoprotein alcohol dehydrogenase-like"/>
    <property type="match status" value="1"/>
</dbReference>
<name>A0A8K1C3R8_PYTOL</name>
<dbReference type="EMBL" id="SPLM01000146">
    <property type="protein sequence ID" value="TMW55927.1"/>
    <property type="molecule type" value="Genomic_DNA"/>
</dbReference>
<gene>
    <name evidence="1" type="ORF">Poli38472_008575</name>
</gene>
<proteinExistence type="predicted"/>
<accession>A0A8K1C3R8</accession>
<dbReference type="Gene3D" id="2.130.10.10">
    <property type="entry name" value="YVTN repeat-like/Quinoprotein amine dehydrogenase"/>
    <property type="match status" value="1"/>
</dbReference>
<organism evidence="1 2">
    <name type="scientific">Pythium oligandrum</name>
    <name type="common">Mycoparasitic fungus</name>
    <dbReference type="NCBI Taxonomy" id="41045"/>
    <lineage>
        <taxon>Eukaryota</taxon>
        <taxon>Sar</taxon>
        <taxon>Stramenopiles</taxon>
        <taxon>Oomycota</taxon>
        <taxon>Peronosporomycetes</taxon>
        <taxon>Pythiales</taxon>
        <taxon>Pythiaceae</taxon>
        <taxon>Pythium</taxon>
    </lineage>
</organism>
<dbReference type="InterPro" id="IPR015943">
    <property type="entry name" value="WD40/YVTN_repeat-like_dom_sf"/>
</dbReference>
<dbReference type="AlphaFoldDB" id="A0A8K1C3R8"/>
<keyword evidence="2" id="KW-1185">Reference proteome</keyword>
<sequence>MSVDEMERMARLTCASAVDSRLYAGDADGRVHCFDACVVGASVDRAQQRRWTARAAFDAITSICVVRKADEKVVIAAGTTTGAVIIFRDHVQERRLQVDSAVVSITAAAGDGEFLVGDLHGSLYGVNLYEVVWKTRLPASTSSSTPFITTSQTPCVRAMQSVCMLDVEKTASSYVLIAAGQNELLVTHRGRTFGSIPTPSPVSAILCVRSASPDLEMEEANPMDGKKTHKGKQAPVEDLVLVGGLDGIVSHVFPVREPADNHTAFRFAVEPWARVSFPVAKLVSVRTDLQSGGLDDVKWLCLGVNGELAYFFGKKQVREWSSVQGRVGAQDDHDRVPFDLLVLPGSTTKGPVVAIITGQSIKRVPLDEEVVEAMDMTS</sequence>
<protein>
    <submittedName>
        <fullName evidence="1">Uncharacterized protein</fullName>
    </submittedName>
</protein>
<evidence type="ECO:0000313" key="2">
    <source>
        <dbReference type="Proteomes" id="UP000794436"/>
    </source>
</evidence>